<evidence type="ECO:0000256" key="1">
    <source>
        <dbReference type="ARBA" id="ARBA00004651"/>
    </source>
</evidence>
<protein>
    <submittedName>
        <fullName evidence="9">DUF2029 domain-containing protein</fullName>
    </submittedName>
</protein>
<evidence type="ECO:0000256" key="8">
    <source>
        <dbReference type="SAM" id="Phobius"/>
    </source>
</evidence>
<feature type="transmembrane region" description="Helical" evidence="8">
    <location>
        <begin position="131"/>
        <end position="149"/>
    </location>
</feature>
<evidence type="ECO:0000256" key="6">
    <source>
        <dbReference type="ARBA" id="ARBA00023136"/>
    </source>
</evidence>
<dbReference type="GO" id="GO:0016758">
    <property type="term" value="F:hexosyltransferase activity"/>
    <property type="evidence" value="ECO:0007669"/>
    <property type="project" value="InterPro"/>
</dbReference>
<dbReference type="GO" id="GO:0005886">
    <property type="term" value="C:plasma membrane"/>
    <property type="evidence" value="ECO:0007669"/>
    <property type="project" value="UniProtKB-SubCell"/>
</dbReference>
<dbReference type="EMBL" id="QWKH01000194">
    <property type="protein sequence ID" value="NBI35620.1"/>
    <property type="molecule type" value="Genomic_DNA"/>
</dbReference>
<dbReference type="AlphaFoldDB" id="A0A7C9JEZ0"/>
<comment type="subcellular location">
    <subcellularLocation>
        <location evidence="1">Cell membrane</location>
        <topology evidence="1">Multi-pass membrane protein</topology>
    </subcellularLocation>
</comment>
<evidence type="ECO:0000256" key="3">
    <source>
        <dbReference type="ARBA" id="ARBA00022679"/>
    </source>
</evidence>
<feature type="transmembrane region" description="Helical" evidence="8">
    <location>
        <begin position="199"/>
        <end position="223"/>
    </location>
</feature>
<evidence type="ECO:0000313" key="9">
    <source>
        <dbReference type="EMBL" id="NBI35620.1"/>
    </source>
</evidence>
<feature type="transmembrane region" description="Helical" evidence="8">
    <location>
        <begin position="9"/>
        <end position="28"/>
    </location>
</feature>
<feature type="transmembrane region" description="Helical" evidence="8">
    <location>
        <begin position="229"/>
        <end position="251"/>
    </location>
</feature>
<evidence type="ECO:0000256" key="5">
    <source>
        <dbReference type="ARBA" id="ARBA00022989"/>
    </source>
</evidence>
<keyword evidence="3" id="KW-0808">Transferase</keyword>
<reference evidence="9" key="1">
    <citation type="submission" date="2018-08" db="EMBL/GenBank/DDBJ databases">
        <title>Murine metabolic-syndrome-specific gut microbial biobank.</title>
        <authorList>
            <person name="Liu C."/>
        </authorList>
    </citation>
    <scope>NUCLEOTIDE SEQUENCE [LARGE SCALE GENOMIC DNA]</scope>
    <source>
        <strain evidence="9">Z82</strain>
    </source>
</reference>
<evidence type="ECO:0000256" key="2">
    <source>
        <dbReference type="ARBA" id="ARBA00022475"/>
    </source>
</evidence>
<comment type="caution">
    <text evidence="9">The sequence shown here is derived from an EMBL/GenBank/DDBJ whole genome shotgun (WGS) entry which is preliminary data.</text>
</comment>
<feature type="transmembrane region" description="Helical" evidence="8">
    <location>
        <begin position="34"/>
        <end position="59"/>
    </location>
</feature>
<accession>A0A7C9JEZ0</accession>
<evidence type="ECO:0000256" key="4">
    <source>
        <dbReference type="ARBA" id="ARBA00022692"/>
    </source>
</evidence>
<keyword evidence="2" id="KW-1003">Cell membrane</keyword>
<dbReference type="InterPro" id="IPR018584">
    <property type="entry name" value="GT87"/>
</dbReference>
<evidence type="ECO:0000256" key="7">
    <source>
        <dbReference type="ARBA" id="ARBA00024033"/>
    </source>
</evidence>
<keyword evidence="6 8" id="KW-0472">Membrane</keyword>
<sequence length="270" mass="29078">MLFALERGNIILISFASLLVYLALYTSASKPVRYVAYVFLGMSVATKMYPAVFAFLILFTGNKKEFVSAALISLALSILPFFAFGGIGSIRNMIEGVFLSSSFDFGLGLNYSFQNLVRIAAAMFGCKVEAIPAYASAVPLALCAIMLLVSREEWTRVFSLGLMCVWVPAFSYTYSLIFLLPAVVMLVSSESAAACWKKISAFFLALVFALYALPVLPSVSLLLNEPKLPLAGGCVLGNAAILALAVVVLFHSGTTCRATNRSAKHRKIGS</sequence>
<keyword evidence="5 8" id="KW-1133">Transmembrane helix</keyword>
<feature type="transmembrane region" description="Helical" evidence="8">
    <location>
        <begin position="169"/>
        <end position="187"/>
    </location>
</feature>
<keyword evidence="4 8" id="KW-0812">Transmembrane</keyword>
<organism evidence="9">
    <name type="scientific">Muribaculaceae bacterium Z82</name>
    <dbReference type="NCBI Taxonomy" id="2304548"/>
    <lineage>
        <taxon>Bacteria</taxon>
        <taxon>Pseudomonadati</taxon>
        <taxon>Bacteroidota</taxon>
        <taxon>Bacteroidia</taxon>
        <taxon>Bacteroidales</taxon>
        <taxon>Muribaculaceae</taxon>
    </lineage>
</organism>
<proteinExistence type="inferred from homology"/>
<name>A0A7C9JEZ0_9BACT</name>
<gene>
    <name evidence="9" type="ORF">D1639_11420</name>
</gene>
<dbReference type="Pfam" id="PF09594">
    <property type="entry name" value="GT87"/>
    <property type="match status" value="1"/>
</dbReference>
<feature type="transmembrane region" description="Helical" evidence="8">
    <location>
        <begin position="66"/>
        <end position="87"/>
    </location>
</feature>
<comment type="similarity">
    <text evidence="7">Belongs to the glycosyltransferase 87 family.</text>
</comment>